<dbReference type="GO" id="GO:0003700">
    <property type="term" value="F:DNA-binding transcription factor activity"/>
    <property type="evidence" value="ECO:0007669"/>
    <property type="project" value="UniProtKB-UniRule"/>
</dbReference>
<comment type="subunit">
    <text evidence="7">Heterotrimeric transcription factor composed of three components, NF-YA, NF-YB and NF-YC. NF-YB and NF-YC must interact and dimerize for NF-YA association and DNA binding.</text>
</comment>
<evidence type="ECO:0000256" key="5">
    <source>
        <dbReference type="ARBA" id="ARBA00023163"/>
    </source>
</evidence>
<dbReference type="PROSITE" id="PS00686">
    <property type="entry name" value="NFYA_HAP2_1"/>
    <property type="match status" value="1"/>
</dbReference>
<dbReference type="SMART" id="SM00521">
    <property type="entry name" value="CBF"/>
    <property type="match status" value="1"/>
</dbReference>
<evidence type="ECO:0000256" key="4">
    <source>
        <dbReference type="ARBA" id="ARBA00023159"/>
    </source>
</evidence>
<comment type="similarity">
    <text evidence="8">Belongs to the NFYA/HAP2 subunit family.</text>
</comment>
<reference evidence="10" key="2">
    <citation type="submission" date="2020-08" db="EMBL/GenBank/DDBJ databases">
        <title>Plant Genome Project.</title>
        <authorList>
            <person name="Zhang R.-G."/>
        </authorList>
    </citation>
    <scope>NUCLEOTIDE SEQUENCE</scope>
    <source>
        <strain evidence="10">Huo1</strain>
        <tissue evidence="10">Leaf</tissue>
    </source>
</reference>
<feature type="region of interest" description="Disordered" evidence="9">
    <location>
        <begin position="214"/>
        <end position="259"/>
    </location>
</feature>
<dbReference type="Pfam" id="PF02045">
    <property type="entry name" value="CBFB_NFYA"/>
    <property type="match status" value="1"/>
</dbReference>
<keyword evidence="2 8" id="KW-0805">Transcription regulation</keyword>
<dbReference type="AlphaFoldDB" id="A0A8X8ZNV9"/>
<comment type="function">
    <text evidence="8">Component of the sequence-specific heterotrimeric transcription factor (NF-Y) which specifically recognizes a 5'-CCAAT-3' box motif found in the promoters of its target genes.</text>
</comment>
<evidence type="ECO:0000256" key="7">
    <source>
        <dbReference type="ARBA" id="ARBA00025911"/>
    </source>
</evidence>
<comment type="subcellular location">
    <subcellularLocation>
        <location evidence="1 8">Nucleus</location>
    </subcellularLocation>
</comment>
<evidence type="ECO:0000256" key="6">
    <source>
        <dbReference type="ARBA" id="ARBA00023242"/>
    </source>
</evidence>
<keyword evidence="3 8" id="KW-0238">DNA-binding</keyword>
<proteinExistence type="inferred from homology"/>
<evidence type="ECO:0000256" key="2">
    <source>
        <dbReference type="ARBA" id="ARBA00023015"/>
    </source>
</evidence>
<comment type="caution">
    <text evidence="10">The sequence shown here is derived from an EMBL/GenBank/DDBJ whole genome shotgun (WGS) entry which is preliminary data.</text>
</comment>
<accession>A0A8X8ZNV9</accession>
<keyword evidence="5 8" id="KW-0804">Transcription</keyword>
<name>A0A8X8ZNV9_SALSN</name>
<reference evidence="10" key="1">
    <citation type="submission" date="2018-01" db="EMBL/GenBank/DDBJ databases">
        <authorList>
            <person name="Mao J.F."/>
        </authorList>
    </citation>
    <scope>NUCLEOTIDE SEQUENCE</scope>
    <source>
        <strain evidence="10">Huo1</strain>
        <tissue evidence="10">Leaf</tissue>
    </source>
</reference>
<dbReference type="InterPro" id="IPR001289">
    <property type="entry name" value="NFYA"/>
</dbReference>
<keyword evidence="11" id="KW-1185">Reference proteome</keyword>
<evidence type="ECO:0000256" key="9">
    <source>
        <dbReference type="SAM" id="MobiDB-lite"/>
    </source>
</evidence>
<dbReference type="Proteomes" id="UP000298416">
    <property type="component" value="Unassembled WGS sequence"/>
</dbReference>
<gene>
    <name evidence="10" type="ORF">SASPL_129558</name>
</gene>
<evidence type="ECO:0000313" key="11">
    <source>
        <dbReference type="Proteomes" id="UP000298416"/>
    </source>
</evidence>
<dbReference type="GO" id="GO:0003677">
    <property type="term" value="F:DNA binding"/>
    <property type="evidence" value="ECO:0007669"/>
    <property type="project" value="UniProtKB-KW"/>
</dbReference>
<sequence>MQEHRGKREQCEFDTKGYNNWLEAGSQGWHYGAGDNYASTKDLSRSPLSMTPPNQLHSQFRGQISELPNSGSILSFECFSQIYVMCSQEQGKAAPPAVPSTIGEYIVHGNQRDHGGSSKVYSYLEPELRDNMQAHGRQELIYPDLHPTPHCKTLPFVMPEEPVYVNAKQYHAILRRRQLRAKAEMENKATRVRKPYLHESRHLHALRRARGCGGRFINTKKSNGGNHEEGSSTGNSTPVPSPESDYGLGQPATRREQYSHHDGATFFQWACQSK</sequence>
<dbReference type="Gene3D" id="6.10.250.2430">
    <property type="match status" value="1"/>
</dbReference>
<evidence type="ECO:0000313" key="10">
    <source>
        <dbReference type="EMBL" id="KAG6411476.1"/>
    </source>
</evidence>
<feature type="compositionally biased region" description="Polar residues" evidence="9">
    <location>
        <begin position="219"/>
        <end position="238"/>
    </location>
</feature>
<organism evidence="10">
    <name type="scientific">Salvia splendens</name>
    <name type="common">Scarlet sage</name>
    <dbReference type="NCBI Taxonomy" id="180675"/>
    <lineage>
        <taxon>Eukaryota</taxon>
        <taxon>Viridiplantae</taxon>
        <taxon>Streptophyta</taxon>
        <taxon>Embryophyta</taxon>
        <taxon>Tracheophyta</taxon>
        <taxon>Spermatophyta</taxon>
        <taxon>Magnoliopsida</taxon>
        <taxon>eudicotyledons</taxon>
        <taxon>Gunneridae</taxon>
        <taxon>Pentapetalae</taxon>
        <taxon>asterids</taxon>
        <taxon>lamiids</taxon>
        <taxon>Lamiales</taxon>
        <taxon>Lamiaceae</taxon>
        <taxon>Nepetoideae</taxon>
        <taxon>Mentheae</taxon>
        <taxon>Salviinae</taxon>
        <taxon>Salvia</taxon>
        <taxon>Salvia subgen. Calosphace</taxon>
        <taxon>core Calosphace</taxon>
    </lineage>
</organism>
<dbReference type="EMBL" id="PNBA02000010">
    <property type="protein sequence ID" value="KAG6411476.1"/>
    <property type="molecule type" value="Genomic_DNA"/>
</dbReference>
<evidence type="ECO:0000256" key="8">
    <source>
        <dbReference type="RuleBase" id="RU367155"/>
    </source>
</evidence>
<dbReference type="GO" id="GO:0016602">
    <property type="term" value="C:CCAAT-binding factor complex"/>
    <property type="evidence" value="ECO:0007669"/>
    <property type="project" value="InterPro"/>
</dbReference>
<keyword evidence="6 8" id="KW-0539">Nucleus</keyword>
<evidence type="ECO:0000256" key="3">
    <source>
        <dbReference type="ARBA" id="ARBA00023125"/>
    </source>
</evidence>
<keyword evidence="4" id="KW-0010">Activator</keyword>
<protein>
    <recommendedName>
        <fullName evidence="8">Nuclear transcription factor Y subunit</fullName>
    </recommendedName>
</protein>
<dbReference type="PROSITE" id="PS51152">
    <property type="entry name" value="NFYA_HAP2_2"/>
    <property type="match status" value="1"/>
</dbReference>
<evidence type="ECO:0000256" key="1">
    <source>
        <dbReference type="ARBA" id="ARBA00004123"/>
    </source>
</evidence>
<dbReference type="PANTHER" id="PTHR12632">
    <property type="entry name" value="TRANSCRIPTION FACTOR NF-Y ALPHA-RELATED"/>
    <property type="match status" value="1"/>
</dbReference>
<dbReference type="InterPro" id="IPR018362">
    <property type="entry name" value="CCAAT-binding_factor_CS"/>
</dbReference>
<dbReference type="PRINTS" id="PR00616">
    <property type="entry name" value="CCAATSUBUNTB"/>
</dbReference>